<comment type="subcellular location">
    <subcellularLocation>
        <location evidence="1">Nucleus</location>
    </subcellularLocation>
</comment>
<evidence type="ECO:0000256" key="1">
    <source>
        <dbReference type="ARBA" id="ARBA00004123"/>
    </source>
</evidence>
<evidence type="ECO:0000256" key="2">
    <source>
        <dbReference type="ARBA" id="ARBA00023015"/>
    </source>
</evidence>
<dbReference type="AlphaFoldDB" id="A0A445H3X1"/>
<dbReference type="GO" id="GO:0003677">
    <property type="term" value="F:DNA binding"/>
    <property type="evidence" value="ECO:0007669"/>
    <property type="project" value="UniProtKB-KW"/>
</dbReference>
<keyword evidence="3" id="KW-0238">DNA-binding</keyword>
<dbReference type="FunFam" id="1.10.10.60:FF:000009">
    <property type="entry name" value="transcription factor MYB1R1"/>
    <property type="match status" value="1"/>
</dbReference>
<dbReference type="Gramene" id="XM_028344732.1">
    <property type="protein sequence ID" value="XP_028200533.1"/>
    <property type="gene ID" value="LOC114384903"/>
</dbReference>
<dbReference type="InterPro" id="IPR052245">
    <property type="entry name" value="Plant_Stress_Dev_TF"/>
</dbReference>
<organism evidence="10 11">
    <name type="scientific">Glycine soja</name>
    <name type="common">Wild soybean</name>
    <dbReference type="NCBI Taxonomy" id="3848"/>
    <lineage>
        <taxon>Eukaryota</taxon>
        <taxon>Viridiplantae</taxon>
        <taxon>Streptophyta</taxon>
        <taxon>Embryophyta</taxon>
        <taxon>Tracheophyta</taxon>
        <taxon>Spermatophyta</taxon>
        <taxon>Magnoliopsida</taxon>
        <taxon>eudicotyledons</taxon>
        <taxon>Gunneridae</taxon>
        <taxon>Pentapetalae</taxon>
        <taxon>rosids</taxon>
        <taxon>fabids</taxon>
        <taxon>Fabales</taxon>
        <taxon>Fabaceae</taxon>
        <taxon>Papilionoideae</taxon>
        <taxon>50 kb inversion clade</taxon>
        <taxon>NPAAA clade</taxon>
        <taxon>indigoferoid/millettioid clade</taxon>
        <taxon>Phaseoleae</taxon>
        <taxon>Glycine</taxon>
        <taxon>Glycine subgen. Soja</taxon>
    </lineage>
</organism>
<dbReference type="PROSITE" id="PS51293">
    <property type="entry name" value="SANT"/>
    <property type="match status" value="1"/>
</dbReference>
<keyword evidence="11" id="KW-1185">Reference proteome</keyword>
<keyword evidence="5" id="KW-0539">Nucleus</keyword>
<evidence type="ECO:0000256" key="4">
    <source>
        <dbReference type="ARBA" id="ARBA00023163"/>
    </source>
</evidence>
<dbReference type="GO" id="GO:0006355">
    <property type="term" value="P:regulation of DNA-templated transcription"/>
    <property type="evidence" value="ECO:0007669"/>
    <property type="project" value="UniProtKB-ARBA"/>
</dbReference>
<dbReference type="InterPro" id="IPR017930">
    <property type="entry name" value="Myb_dom"/>
</dbReference>
<dbReference type="PANTHER" id="PTHR44191">
    <property type="entry name" value="TRANSCRIPTION FACTOR KUA1"/>
    <property type="match status" value="1"/>
</dbReference>
<protein>
    <submittedName>
        <fullName evidence="10">Transcription factor MYBS3</fullName>
    </submittedName>
</protein>
<dbReference type="CDD" id="cd00167">
    <property type="entry name" value="SANT"/>
    <property type="match status" value="1"/>
</dbReference>
<dbReference type="GO" id="GO:0005634">
    <property type="term" value="C:nucleus"/>
    <property type="evidence" value="ECO:0007669"/>
    <property type="project" value="UniProtKB-SubCell"/>
</dbReference>
<proteinExistence type="predicted"/>
<dbReference type="InterPro" id="IPR006447">
    <property type="entry name" value="Myb_dom_plants"/>
</dbReference>
<keyword evidence="2" id="KW-0805">Transcription regulation</keyword>
<keyword evidence="4" id="KW-0804">Transcription</keyword>
<name>A0A445H3X1_GLYSO</name>
<dbReference type="InterPro" id="IPR001005">
    <property type="entry name" value="SANT/Myb"/>
</dbReference>
<feature type="domain" description="SANT" evidence="8">
    <location>
        <begin position="127"/>
        <end position="175"/>
    </location>
</feature>
<dbReference type="PROSITE" id="PS50090">
    <property type="entry name" value="MYB_LIKE"/>
    <property type="match status" value="1"/>
</dbReference>
<evidence type="ECO:0000256" key="5">
    <source>
        <dbReference type="ARBA" id="ARBA00023242"/>
    </source>
</evidence>
<dbReference type="GO" id="GO:0009739">
    <property type="term" value="P:response to gibberellin"/>
    <property type="evidence" value="ECO:0007669"/>
    <property type="project" value="TreeGrafter"/>
</dbReference>
<dbReference type="PROSITE" id="PS51294">
    <property type="entry name" value="HTH_MYB"/>
    <property type="match status" value="1"/>
</dbReference>
<gene>
    <name evidence="10" type="ORF">D0Y65_038188</name>
</gene>
<evidence type="ECO:0000313" key="10">
    <source>
        <dbReference type="EMBL" id="RZB68297.1"/>
    </source>
</evidence>
<dbReference type="Gene3D" id="1.10.10.60">
    <property type="entry name" value="Homeodomain-like"/>
    <property type="match status" value="1"/>
</dbReference>
<dbReference type="GO" id="GO:0009723">
    <property type="term" value="P:response to ethylene"/>
    <property type="evidence" value="ECO:0007669"/>
    <property type="project" value="TreeGrafter"/>
</dbReference>
<evidence type="ECO:0000259" key="8">
    <source>
        <dbReference type="PROSITE" id="PS51293"/>
    </source>
</evidence>
<dbReference type="InterPro" id="IPR009057">
    <property type="entry name" value="Homeodomain-like_sf"/>
</dbReference>
<dbReference type="InterPro" id="IPR017884">
    <property type="entry name" value="SANT_dom"/>
</dbReference>
<dbReference type="SMART" id="SM00717">
    <property type="entry name" value="SANT"/>
    <property type="match status" value="1"/>
</dbReference>
<dbReference type="Proteomes" id="UP000289340">
    <property type="component" value="Chromosome 14"/>
</dbReference>
<dbReference type="Pfam" id="PF00249">
    <property type="entry name" value="Myb_DNA-binding"/>
    <property type="match status" value="1"/>
</dbReference>
<dbReference type="PANTHER" id="PTHR44191:SF62">
    <property type="entry name" value="OS04G0341900 PROTEIN"/>
    <property type="match status" value="1"/>
</dbReference>
<dbReference type="EMBL" id="QZWG01000014">
    <property type="protein sequence ID" value="RZB68297.1"/>
    <property type="molecule type" value="Genomic_DNA"/>
</dbReference>
<accession>A0A445H3X1</accession>
<comment type="caution">
    <text evidence="10">The sequence shown here is derived from an EMBL/GenBank/DDBJ whole genome shotgun (WGS) entry which is preliminary data.</text>
</comment>
<evidence type="ECO:0000256" key="3">
    <source>
        <dbReference type="ARBA" id="ARBA00023125"/>
    </source>
</evidence>
<dbReference type="SUPFAM" id="SSF46689">
    <property type="entry name" value="Homeodomain-like"/>
    <property type="match status" value="1"/>
</dbReference>
<feature type="domain" description="HTH myb-type" evidence="9">
    <location>
        <begin position="119"/>
        <end position="175"/>
    </location>
</feature>
<feature type="domain" description="Myb-like" evidence="7">
    <location>
        <begin position="119"/>
        <end position="171"/>
    </location>
</feature>
<evidence type="ECO:0000313" key="11">
    <source>
        <dbReference type="Proteomes" id="UP000289340"/>
    </source>
</evidence>
<feature type="region of interest" description="Disordered" evidence="6">
    <location>
        <begin position="110"/>
        <end position="129"/>
    </location>
</feature>
<dbReference type="SMR" id="A0A445H3X1"/>
<evidence type="ECO:0000259" key="7">
    <source>
        <dbReference type="PROSITE" id="PS50090"/>
    </source>
</evidence>
<reference evidence="10 11" key="1">
    <citation type="submission" date="2018-09" db="EMBL/GenBank/DDBJ databases">
        <title>A high-quality reference genome of wild soybean provides a powerful tool to mine soybean genomes.</title>
        <authorList>
            <person name="Xie M."/>
            <person name="Chung C.Y.L."/>
            <person name="Li M.-W."/>
            <person name="Wong F.-L."/>
            <person name="Chan T.-F."/>
            <person name="Lam H.-M."/>
        </authorList>
    </citation>
    <scope>NUCLEOTIDE SEQUENCE [LARGE SCALE GENOMIC DNA]</scope>
    <source>
        <strain evidence="11">cv. W05</strain>
        <tissue evidence="10">Hypocotyl of etiolated seedlings</tissue>
    </source>
</reference>
<evidence type="ECO:0000259" key="9">
    <source>
        <dbReference type="PROSITE" id="PS51294"/>
    </source>
</evidence>
<sequence>MRMGRKCSYCGNFGHNSRTCNTHKRGLKLFGVQLDLCSSSSSSSLPLTSPCTSSSSSTPFDIMKRSLSMDYLVSSRIISPSYNFLLGGGADENSSDKTITDGYIASVGGGGLTSTTHHQERKKGVPWSEEEHRKFLEGLEKLGKGDWRGISKKFVITRTPSQVASHAQKFFLRQTSFNQRKRRRSLFDMERDETTTLEQFNTCFKASGQFGSPSGTIITCPQWVSCNHSVLNWATTSTNYTHQSASPDLELKLAVPILTEPCGRTEL</sequence>
<evidence type="ECO:0000256" key="6">
    <source>
        <dbReference type="SAM" id="MobiDB-lite"/>
    </source>
</evidence>
<dbReference type="NCBIfam" id="TIGR01557">
    <property type="entry name" value="myb_SHAQKYF"/>
    <property type="match status" value="1"/>
</dbReference>